<dbReference type="SUPFAM" id="SSF56801">
    <property type="entry name" value="Acetyl-CoA synthetase-like"/>
    <property type="match status" value="1"/>
</dbReference>
<name>A0AA37KKX8_9BACT</name>
<evidence type="ECO:0000313" key="2">
    <source>
        <dbReference type="Proteomes" id="UP001055105"/>
    </source>
</evidence>
<dbReference type="Proteomes" id="UP001055105">
    <property type="component" value="Unassembled WGS sequence"/>
</dbReference>
<dbReference type="AlphaFoldDB" id="A0AA37KKX8"/>
<accession>A0AA37KKX8</accession>
<dbReference type="EMBL" id="BQOL01000001">
    <property type="protein sequence ID" value="GKI17837.1"/>
    <property type="molecule type" value="Genomic_DNA"/>
</dbReference>
<dbReference type="RefSeq" id="WP_244076138.1">
    <property type="nucleotide sequence ID" value="NZ_AP025581.1"/>
</dbReference>
<dbReference type="InterPro" id="IPR042099">
    <property type="entry name" value="ANL_N_sf"/>
</dbReference>
<keyword evidence="1" id="KW-0808">Transferase</keyword>
<evidence type="ECO:0000313" key="1">
    <source>
        <dbReference type="EMBL" id="GKI17837.1"/>
    </source>
</evidence>
<organism evidence="1 2">
    <name type="scientific">Alistipes finegoldii</name>
    <dbReference type="NCBI Taxonomy" id="214856"/>
    <lineage>
        <taxon>Bacteria</taxon>
        <taxon>Pseudomonadati</taxon>
        <taxon>Bacteroidota</taxon>
        <taxon>Bacteroidia</taxon>
        <taxon>Bacteroidales</taxon>
        <taxon>Rikenellaceae</taxon>
        <taxon>Alistipes</taxon>
    </lineage>
</organism>
<proteinExistence type="predicted"/>
<sequence>MITQDDIFGITDDAAFEAAALEVFRRQAAECPPYREYLALAGVRPEEVRAAREIPFLPIEIFKTHDVYCGGTEPEAVFTSSATTGMTPSRHPMRSLALYERTFRAAFGTFYGEPAQWSLYALLPNYLRRKGSSLVYMADRLIADCGSGGFYLDDYDGLLAAMQADPKPKILLGVSYALWDLAERYAPKLENTVIMETGGMKGYREEIPKEEFHKILCGAFGVGAIHSEYGMAELTSQAYSQGGNLFRCPPWMRVTTRDVNDPFDPQPAGTRGGLNIADLANWWSCAFIQTQDVGRVDARGAFVVEGRIDHSDIRGCNLLVQ</sequence>
<gene>
    <name evidence="1" type="ORF">CE91St16_07450</name>
</gene>
<keyword evidence="1" id="KW-0012">Acyltransferase</keyword>
<comment type="caution">
    <text evidence="1">The sequence shown here is derived from an EMBL/GenBank/DDBJ whole genome shotgun (WGS) entry which is preliminary data.</text>
</comment>
<dbReference type="GO" id="GO:0016746">
    <property type="term" value="F:acyltransferase activity"/>
    <property type="evidence" value="ECO:0007669"/>
    <property type="project" value="UniProtKB-KW"/>
</dbReference>
<protein>
    <submittedName>
        <fullName evidence="1">Acyltransferase</fullName>
    </submittedName>
</protein>
<reference evidence="1" key="1">
    <citation type="submission" date="2022-01" db="EMBL/GenBank/DDBJ databases">
        <title>Novel bile acid biosynthetic pathways are enriched in the microbiome of centenarians.</title>
        <authorList>
            <person name="Sato Y."/>
            <person name="Atarashi K."/>
            <person name="Plichta R.D."/>
            <person name="Arai Y."/>
            <person name="Sasajima S."/>
            <person name="Kearney M.S."/>
            <person name="Suda W."/>
            <person name="Takeshita K."/>
            <person name="Sasaki T."/>
            <person name="Okamoto S."/>
            <person name="Skelly N.A."/>
            <person name="Okamura Y."/>
            <person name="Vlamakis H."/>
            <person name="Li Y."/>
            <person name="Tanoue T."/>
            <person name="Takei H."/>
            <person name="Nittono H."/>
            <person name="Narushima S."/>
            <person name="Irie J."/>
            <person name="Itoh H."/>
            <person name="Moriya K."/>
            <person name="Sugiura Y."/>
            <person name="Suematsu M."/>
            <person name="Moritoki N."/>
            <person name="Shibata S."/>
            <person name="Littman R.D."/>
            <person name="Fischbach A.M."/>
            <person name="Uwamino Y."/>
            <person name="Inoue T."/>
            <person name="Honda A."/>
            <person name="Hattori M."/>
            <person name="Murai T."/>
            <person name="Xavier J.R."/>
            <person name="Hirose N."/>
            <person name="Honda K."/>
        </authorList>
    </citation>
    <scope>NUCLEOTIDE SEQUENCE</scope>
    <source>
        <strain evidence="1">CE91-St16</strain>
    </source>
</reference>
<dbReference type="Gene3D" id="3.40.50.12780">
    <property type="entry name" value="N-terminal domain of ligase-like"/>
    <property type="match status" value="1"/>
</dbReference>